<reference evidence="9 10" key="1">
    <citation type="submission" date="2017-10" db="EMBL/GenBank/DDBJ databases">
        <title>Sequencing the genomes of 1000 actinobacteria strains.</title>
        <authorList>
            <person name="Klenk H.-P."/>
        </authorList>
    </citation>
    <scope>NUCLEOTIDE SEQUENCE [LARGE SCALE GENOMIC DNA]</scope>
    <source>
        <strain evidence="9 10">DSM 21863</strain>
    </source>
</reference>
<dbReference type="PANTHER" id="PTHR43806">
    <property type="entry name" value="PEPTIDASE S8"/>
    <property type="match status" value="1"/>
</dbReference>
<evidence type="ECO:0000256" key="4">
    <source>
        <dbReference type="ARBA" id="ARBA00022825"/>
    </source>
</evidence>
<keyword evidence="4 5" id="KW-0720">Serine protease</keyword>
<comment type="similarity">
    <text evidence="1 5 6">Belongs to the peptidase S8 family.</text>
</comment>
<evidence type="ECO:0000313" key="10">
    <source>
        <dbReference type="Proteomes" id="UP000224130"/>
    </source>
</evidence>
<keyword evidence="7" id="KW-0732">Signal</keyword>
<feature type="chain" id="PRO_5013196673" evidence="7">
    <location>
        <begin position="35"/>
        <end position="1457"/>
    </location>
</feature>
<evidence type="ECO:0000256" key="7">
    <source>
        <dbReference type="SAM" id="SignalP"/>
    </source>
</evidence>
<dbReference type="InterPro" id="IPR023827">
    <property type="entry name" value="Peptidase_S8_Asp-AS"/>
</dbReference>
<dbReference type="PROSITE" id="PS51318">
    <property type="entry name" value="TAT"/>
    <property type="match status" value="1"/>
</dbReference>
<dbReference type="PROSITE" id="PS51892">
    <property type="entry name" value="SUBTILASE"/>
    <property type="match status" value="1"/>
</dbReference>
<keyword evidence="10" id="KW-1185">Reference proteome</keyword>
<dbReference type="InterPro" id="IPR006311">
    <property type="entry name" value="TAT_signal"/>
</dbReference>
<dbReference type="OrthoDB" id="9813435at2"/>
<protein>
    <submittedName>
        <fullName evidence="9">Subtilase family protein</fullName>
    </submittedName>
</protein>
<dbReference type="SUPFAM" id="SSF52743">
    <property type="entry name" value="Subtilisin-like"/>
    <property type="match status" value="1"/>
</dbReference>
<dbReference type="InterPro" id="IPR023828">
    <property type="entry name" value="Peptidase_S8_Ser-AS"/>
</dbReference>
<accession>A0A2A9ESR8</accession>
<dbReference type="EMBL" id="PDJJ01000001">
    <property type="protein sequence ID" value="PFG41571.1"/>
    <property type="molecule type" value="Genomic_DNA"/>
</dbReference>
<dbReference type="PROSITE" id="PS00136">
    <property type="entry name" value="SUBTILASE_ASP"/>
    <property type="match status" value="1"/>
</dbReference>
<keyword evidence="3 5" id="KW-0378">Hydrolase</keyword>
<dbReference type="GO" id="GO:0006508">
    <property type="term" value="P:proteolysis"/>
    <property type="evidence" value="ECO:0007669"/>
    <property type="project" value="UniProtKB-KW"/>
</dbReference>
<dbReference type="Proteomes" id="UP000224130">
    <property type="component" value="Unassembled WGS sequence"/>
</dbReference>
<dbReference type="PROSITE" id="PS00137">
    <property type="entry name" value="SUBTILASE_HIS"/>
    <property type="match status" value="1"/>
</dbReference>
<feature type="active site" description="Charge relay system" evidence="5">
    <location>
        <position position="414"/>
    </location>
</feature>
<evidence type="ECO:0000256" key="5">
    <source>
        <dbReference type="PROSITE-ProRule" id="PRU01240"/>
    </source>
</evidence>
<evidence type="ECO:0000256" key="6">
    <source>
        <dbReference type="RuleBase" id="RU003355"/>
    </source>
</evidence>
<dbReference type="InterPro" id="IPR036852">
    <property type="entry name" value="Peptidase_S8/S53_dom_sf"/>
</dbReference>
<evidence type="ECO:0000256" key="2">
    <source>
        <dbReference type="ARBA" id="ARBA00022670"/>
    </source>
</evidence>
<evidence type="ECO:0000256" key="1">
    <source>
        <dbReference type="ARBA" id="ARBA00011073"/>
    </source>
</evidence>
<name>A0A2A9ESR8_9MICO</name>
<dbReference type="GO" id="GO:0004252">
    <property type="term" value="F:serine-type endopeptidase activity"/>
    <property type="evidence" value="ECO:0007669"/>
    <property type="project" value="UniProtKB-UniRule"/>
</dbReference>
<sequence>MPSTALRRRPIGRAAALLATAALGVAAVAPAATAAPPDDDALVLASDVVDAVRTDDDLFLPGDGTGDDAGFVAQTDDDEAATVEEKLGDADQRLLGEAEAADEDTVTVLLAVEPGTAAAVERTVERHGGAVGRTEDDLGYVRATVPTDDVIEIAAADAVLAVDLDRQVDVPDPTPLDATADDAAAATGADLPEAPSASTGATNPYLPVAETGAVAFTDAHPTWDGRGTTIGVLDTGVDLDHPALRTTTDGKPKIVGSFTATDPVIDNDGTWIRLSTKRTGPTFTNGGTTYTIPAGSWYSVRFGENISTASEAAGDLDRDGQLNDTWMVIVDPQTGEVRVDGDQDGDLVEEEALFEYGVAGQVGHLGVDDPDTDLVESQPFTVEYRPGVDLSPLGGVWVGRTADYLNMGLVTGAHGTHVAGIAAGNGLLGGEVRGAAPGAQIVSARACIYQGGCTAVALTEGMIDLVVEHDVDVVNVSIGGLDPLNDGSDAIARLYDQLVRQYDVDIVAAAGNDGPGVNTVSAPSTGDAVISVAASVSDDTWFANYGARVGAALDLFPFSSRGPSEDGSLKPTVSAPGAAVSAIPTWLAGEPVAETGYDLPAGYGMFNGTSMASPQVAGAVALLRSAAGATGTAVTTAGVRSAVVDTADLIDGVQVAAQGGGVVDVQAAWKQLAKPGAGRPGTAGYTVTAPVCTSLSSVLTTPGSGPGVHDRCLPSQGGATPGERKTYDLQVTRTSGDERTVSHRLELVGDDGTFSVASTVKLPLGAPVTVPVTATPRTAGLHSALLRVDDPRTPGVDHVVPLTVVATQVAPVPSRTVELTGTVGRGGATSVFVAVPDGVQNLQMALTDDAGEPTSGAVRVRAFDPAGMPVDSGAACYEAAPGCDPAGRSYVLPRAGVWEFVVEGSRRASTMTSGFGVTVALQGVDMDPAAVTLSSADVHEPQPASVTATNTWGALTATPTEGALGRTVDLWSTVPAGGYTQRNLLAPRDATLVDFTVTPHEGSDVDVLLGHVGTGRVVARGQAVGDTAEHVVVHDPMPGSYAVIVSGMAGPGGVATFDYTEKVYSPSLGTVEVTSGTATALQPGDTLDVDVDVTALAHPFGSLPLVGTVPLTNAQGTQVGAAEVVVETVSSPTAEILATDRPFVGAAMNSSGVVAGDKQVDSRTQPVLWTAEGGATVLDMGADGFLGSAVDVNEAGTAVGQVLTRQGEIGSSLWEPDGTRVALGAPDWRPYESTYVYGVNDATDEHPEQVVGLSYLRERVDGVWHTYSDPWVWTREAGFRALPHLSADPGGTRVTAVNDAGWAVGTSALDGVLHAVRWSPAGEVEDLGLLPGMLDAVATSINAGGDVVGTSGDDAFLWTADDGMRRLPDLGYNGTATAITDEGLVIGAAESEPDYETPVVWDATGRLFDLQAMAGSHTILALQAFAAHGDRVLVYGYTVQSSGVAVLRLPAEVTAAS</sequence>
<dbReference type="InterPro" id="IPR015500">
    <property type="entry name" value="Peptidase_S8_subtilisin-rel"/>
</dbReference>
<feature type="signal peptide" evidence="7">
    <location>
        <begin position="1"/>
        <end position="34"/>
    </location>
</feature>
<feature type="active site" description="Charge relay system" evidence="5">
    <location>
        <position position="610"/>
    </location>
</feature>
<dbReference type="RefSeq" id="WP_098462091.1">
    <property type="nucleotide sequence ID" value="NZ_PDJJ01000001.1"/>
</dbReference>
<dbReference type="Gene3D" id="3.40.50.200">
    <property type="entry name" value="Peptidase S8/S53 domain"/>
    <property type="match status" value="2"/>
</dbReference>
<feature type="active site" description="Charge relay system" evidence="5">
    <location>
        <position position="234"/>
    </location>
</feature>
<keyword evidence="2 5" id="KW-0645">Protease</keyword>
<evidence type="ECO:0000259" key="8">
    <source>
        <dbReference type="Pfam" id="PF00082"/>
    </source>
</evidence>
<comment type="caution">
    <text evidence="9">The sequence shown here is derived from an EMBL/GenBank/DDBJ whole genome shotgun (WGS) entry which is preliminary data.</text>
</comment>
<dbReference type="InterPro" id="IPR022398">
    <property type="entry name" value="Peptidase_S8_His-AS"/>
</dbReference>
<dbReference type="PRINTS" id="PR00723">
    <property type="entry name" value="SUBTILISIN"/>
</dbReference>
<dbReference type="InterPro" id="IPR000209">
    <property type="entry name" value="Peptidase_S8/S53_dom"/>
</dbReference>
<dbReference type="PROSITE" id="PS00138">
    <property type="entry name" value="SUBTILASE_SER"/>
    <property type="match status" value="1"/>
</dbReference>
<proteinExistence type="inferred from homology"/>
<feature type="domain" description="Peptidase S8/S53" evidence="8">
    <location>
        <begin position="225"/>
        <end position="654"/>
    </location>
</feature>
<dbReference type="Pfam" id="PF00082">
    <property type="entry name" value="Peptidase_S8"/>
    <property type="match status" value="1"/>
</dbReference>
<evidence type="ECO:0000313" key="9">
    <source>
        <dbReference type="EMBL" id="PFG41571.1"/>
    </source>
</evidence>
<evidence type="ECO:0000256" key="3">
    <source>
        <dbReference type="ARBA" id="ARBA00022801"/>
    </source>
</evidence>
<gene>
    <name evidence="9" type="ORF">ATJ88_0213</name>
</gene>
<organism evidence="9 10">
    <name type="scientific">Isoptericola jiangsuensis</name>
    <dbReference type="NCBI Taxonomy" id="548579"/>
    <lineage>
        <taxon>Bacteria</taxon>
        <taxon>Bacillati</taxon>
        <taxon>Actinomycetota</taxon>
        <taxon>Actinomycetes</taxon>
        <taxon>Micrococcales</taxon>
        <taxon>Promicromonosporaceae</taxon>
        <taxon>Isoptericola</taxon>
    </lineage>
</organism>
<dbReference type="InterPro" id="IPR050131">
    <property type="entry name" value="Peptidase_S8_subtilisin-like"/>
</dbReference>
<dbReference type="PANTHER" id="PTHR43806:SF11">
    <property type="entry name" value="CEREVISIN-RELATED"/>
    <property type="match status" value="1"/>
</dbReference>